<feature type="domain" description="Diacylglycerol glucosyltransferase N-terminal" evidence="4">
    <location>
        <begin position="15"/>
        <end position="184"/>
    </location>
</feature>
<evidence type="ECO:0000313" key="5">
    <source>
        <dbReference type="EMBL" id="OAH58516.1"/>
    </source>
</evidence>
<evidence type="ECO:0000313" key="6">
    <source>
        <dbReference type="Proteomes" id="UP000077271"/>
    </source>
</evidence>
<evidence type="ECO:0000256" key="2">
    <source>
        <dbReference type="ARBA" id="ARBA00022676"/>
    </source>
</evidence>
<keyword evidence="3" id="KW-0808">Transferase</keyword>
<dbReference type="PANTHER" id="PTHR43025:SF3">
    <property type="entry name" value="MONOGALACTOSYLDIACYLGLYCEROL SYNTHASE 1, CHLOROPLASTIC"/>
    <property type="match status" value="1"/>
</dbReference>
<reference evidence="5 6" key="1">
    <citation type="submission" date="2016-01" db="EMBL/GenBank/DDBJ databases">
        <title>Investigation of taxonomic status of Bacillus aminovorans.</title>
        <authorList>
            <person name="Verma A."/>
            <person name="Pal Y."/>
            <person name="Krishnamurthi S."/>
        </authorList>
    </citation>
    <scope>NUCLEOTIDE SEQUENCE [LARGE SCALE GENOMIC DNA]</scope>
    <source>
        <strain evidence="5 6">DSM 4337</strain>
    </source>
</reference>
<protein>
    <recommendedName>
        <fullName evidence="4">Diacylglycerol glucosyltransferase N-terminal domain-containing protein</fullName>
    </recommendedName>
</protein>
<gene>
    <name evidence="5" type="ORF">AWH48_17315</name>
</gene>
<dbReference type="InterPro" id="IPR009695">
    <property type="entry name" value="Diacylglyc_glucosyltr_N"/>
</dbReference>
<dbReference type="RefSeq" id="WP_018395435.1">
    <property type="nucleotide sequence ID" value="NZ_LQWZ01000008.1"/>
</dbReference>
<keyword evidence="2" id="KW-0328">Glycosyltransferase</keyword>
<dbReference type="InterPro" id="IPR050519">
    <property type="entry name" value="Glycosyltransf_28_UgtP"/>
</dbReference>
<dbReference type="PANTHER" id="PTHR43025">
    <property type="entry name" value="MONOGALACTOSYLDIACYLGLYCEROL SYNTHASE"/>
    <property type="match status" value="1"/>
</dbReference>
<evidence type="ECO:0000259" key="4">
    <source>
        <dbReference type="Pfam" id="PF06925"/>
    </source>
</evidence>
<dbReference type="OrthoDB" id="9815663at2"/>
<comment type="similarity">
    <text evidence="1">Belongs to the glycosyltransferase 28 family.</text>
</comment>
<dbReference type="EMBL" id="LQWZ01000008">
    <property type="protein sequence ID" value="OAH58516.1"/>
    <property type="molecule type" value="Genomic_DNA"/>
</dbReference>
<dbReference type="GO" id="GO:0016758">
    <property type="term" value="F:hexosyltransferase activity"/>
    <property type="evidence" value="ECO:0007669"/>
    <property type="project" value="InterPro"/>
</dbReference>
<evidence type="ECO:0000256" key="3">
    <source>
        <dbReference type="ARBA" id="ARBA00022679"/>
    </source>
</evidence>
<sequence length="372" mass="43306">MKIIVLPLFRLPSGHHKAAEAIIERITCIRPDVQIKTVDLLSYCHESLETVVSKMYMQWISKKPESYSKFYKSFIYTPDGKRNEQMSIHVWDKYFEFRLARIIEKERPDYIICTHSYPSKLLNHLKRLRKIDVPVINVYTDFFVSDVWGKRSIDYHFVPHLEAKKWLAKFDVPGNRIFVTGIPVHPSFEVEHVHSEHRSILVAGGNSGLGHLEKLLDNLQGNTLSYTYNVLCGHNVKLRELILSLDHPRIKALPYMNSREDMNRYYEEASAIITKPGGITVSEVLEKELPVFIAGALPGQEEFNADYLKKRQLIYELTNDKPVEQQITAIIDSDIERSKWKKRIEMYRFEKEHSLETTLINIFGKESSSIPL</sequence>
<dbReference type="Pfam" id="PF06925">
    <property type="entry name" value="MGDG_synth"/>
    <property type="match status" value="1"/>
</dbReference>
<organism evidence="5 6">
    <name type="scientific">Domibacillus aminovorans</name>
    <dbReference type="NCBI Taxonomy" id="29332"/>
    <lineage>
        <taxon>Bacteria</taxon>
        <taxon>Bacillati</taxon>
        <taxon>Bacillota</taxon>
        <taxon>Bacilli</taxon>
        <taxon>Bacillales</taxon>
        <taxon>Bacillaceae</taxon>
        <taxon>Domibacillus</taxon>
    </lineage>
</organism>
<name>A0A177KZF2_9BACI</name>
<accession>A0A177KZF2</accession>
<dbReference type="Proteomes" id="UP000077271">
    <property type="component" value="Unassembled WGS sequence"/>
</dbReference>
<dbReference type="GO" id="GO:0016020">
    <property type="term" value="C:membrane"/>
    <property type="evidence" value="ECO:0007669"/>
    <property type="project" value="GOC"/>
</dbReference>
<dbReference type="Gene3D" id="3.40.50.2000">
    <property type="entry name" value="Glycogen Phosphorylase B"/>
    <property type="match status" value="1"/>
</dbReference>
<proteinExistence type="inferred from homology"/>
<evidence type="ECO:0000256" key="1">
    <source>
        <dbReference type="ARBA" id="ARBA00006962"/>
    </source>
</evidence>
<dbReference type="SUPFAM" id="SSF53756">
    <property type="entry name" value="UDP-Glycosyltransferase/glycogen phosphorylase"/>
    <property type="match status" value="1"/>
</dbReference>
<dbReference type="AlphaFoldDB" id="A0A177KZF2"/>
<dbReference type="GO" id="GO:0009247">
    <property type="term" value="P:glycolipid biosynthetic process"/>
    <property type="evidence" value="ECO:0007669"/>
    <property type="project" value="InterPro"/>
</dbReference>
<comment type="caution">
    <text evidence="5">The sequence shown here is derived from an EMBL/GenBank/DDBJ whole genome shotgun (WGS) entry which is preliminary data.</text>
</comment>